<keyword evidence="4 7" id="KW-0032">Aminotransferase</keyword>
<dbReference type="Pfam" id="PF00155">
    <property type="entry name" value="Aminotran_1_2"/>
    <property type="match status" value="1"/>
</dbReference>
<gene>
    <name evidence="9" type="ordered locus">RGE_15380</name>
</gene>
<sequence>MSASVFAAVQMAPRDPILGLNEQFAADPNPAKVNLGVGVYFDDNGKLPVLDCVAAAEKQLLEASKPKGYLPIDGIAAYDKAVQGLVFGAGSEVLRAGRVATVQALGGTGGLKVGADLLKKLNPGARVLISDPSWENHRALFTNAGFEVSTYPYYDAPTRGIRFDAMLAALKAAPAGTIVVLHACCHNPTGCDLTPAQWTEVVAACQAAGLVPFLDMAYQGFGEGIAEDGAVIGQFVASGLQFLVSTSFSKSFSLYGERVGALSVVCADRDETTRVLSQLKIVIRTNYSNPPTFGAQLVATVLTTPALRAQWEEELAGMRLRIRAMRASLVEKLAAAGVPGDLSYITRQKGMFSYSGLSAEQMQRLRSEFGVYGVDSGRICVAALNSKNLDAVAAAIAKVA</sequence>
<dbReference type="KEGG" id="rge:RGE_15380"/>
<comment type="cofactor">
    <cofactor evidence="1 7">
        <name>pyridoxal 5'-phosphate</name>
        <dbReference type="ChEBI" id="CHEBI:597326"/>
    </cofactor>
</comment>
<dbReference type="EMBL" id="AP012320">
    <property type="protein sequence ID" value="BAL94879.1"/>
    <property type="molecule type" value="Genomic_DNA"/>
</dbReference>
<dbReference type="NCBIfam" id="NF006719">
    <property type="entry name" value="PRK09257.1"/>
    <property type="match status" value="1"/>
</dbReference>
<evidence type="ECO:0000256" key="5">
    <source>
        <dbReference type="ARBA" id="ARBA00022679"/>
    </source>
</evidence>
<comment type="subunit">
    <text evidence="3">Homodimer.</text>
</comment>
<dbReference type="InterPro" id="IPR004839">
    <property type="entry name" value="Aminotransferase_I/II_large"/>
</dbReference>
<evidence type="ECO:0000313" key="9">
    <source>
        <dbReference type="EMBL" id="BAL94879.1"/>
    </source>
</evidence>
<comment type="similarity">
    <text evidence="2 7">Belongs to the class-I pyridoxal-phosphate-dependent aminotransferase family.</text>
</comment>
<proteinExistence type="inferred from homology"/>
<evidence type="ECO:0000259" key="8">
    <source>
        <dbReference type="Pfam" id="PF00155"/>
    </source>
</evidence>
<dbReference type="RefSeq" id="WP_014427747.1">
    <property type="nucleotide sequence ID" value="NC_017075.1"/>
</dbReference>
<dbReference type="HOGENOM" id="CLU_032440_1_2_4"/>
<dbReference type="PANTHER" id="PTHR11879">
    <property type="entry name" value="ASPARTATE AMINOTRANSFERASE"/>
    <property type="match status" value="1"/>
</dbReference>
<accession>I0HPE2</accession>
<evidence type="ECO:0000256" key="6">
    <source>
        <dbReference type="ARBA" id="ARBA00022898"/>
    </source>
</evidence>
<dbReference type="GO" id="GO:0004838">
    <property type="term" value="F:L-tyrosine-2-oxoglutarate transaminase activity"/>
    <property type="evidence" value="ECO:0007669"/>
    <property type="project" value="TreeGrafter"/>
</dbReference>
<dbReference type="FunFam" id="3.90.1150.10:FF:000001">
    <property type="entry name" value="Aspartate aminotransferase"/>
    <property type="match status" value="1"/>
</dbReference>
<dbReference type="GO" id="GO:0005829">
    <property type="term" value="C:cytosol"/>
    <property type="evidence" value="ECO:0007669"/>
    <property type="project" value="TreeGrafter"/>
</dbReference>
<protein>
    <recommendedName>
        <fullName evidence="7">Aminotransferase</fullName>
        <ecNumber evidence="7">2.6.1.-</ecNumber>
    </recommendedName>
</protein>
<evidence type="ECO:0000256" key="4">
    <source>
        <dbReference type="ARBA" id="ARBA00022576"/>
    </source>
</evidence>
<dbReference type="InterPro" id="IPR000796">
    <property type="entry name" value="Asp_trans"/>
</dbReference>
<keyword evidence="10" id="KW-1185">Reference proteome</keyword>
<evidence type="ECO:0000256" key="2">
    <source>
        <dbReference type="ARBA" id="ARBA00007441"/>
    </source>
</evidence>
<dbReference type="EC" id="2.6.1.-" evidence="7"/>
<dbReference type="GO" id="GO:0042802">
    <property type="term" value="F:identical protein binding"/>
    <property type="evidence" value="ECO:0007669"/>
    <property type="project" value="TreeGrafter"/>
</dbReference>
<dbReference type="InterPro" id="IPR015421">
    <property type="entry name" value="PyrdxlP-dep_Trfase_major"/>
</dbReference>
<dbReference type="PATRIC" id="fig|983917.3.peg.1503"/>
<keyword evidence="5 7" id="KW-0808">Transferase</keyword>
<dbReference type="PANTHER" id="PTHR11879:SF37">
    <property type="entry name" value="AROMATIC-AMINO-ACID AMINOTRANSFERASE"/>
    <property type="match status" value="1"/>
</dbReference>
<evidence type="ECO:0000256" key="7">
    <source>
        <dbReference type="RuleBase" id="RU000481"/>
    </source>
</evidence>
<dbReference type="Gene3D" id="3.40.640.10">
    <property type="entry name" value="Type I PLP-dependent aspartate aminotransferase-like (Major domain)"/>
    <property type="match status" value="1"/>
</dbReference>
<evidence type="ECO:0000256" key="3">
    <source>
        <dbReference type="ARBA" id="ARBA00011738"/>
    </source>
</evidence>
<dbReference type="STRING" id="983917.RGE_15380"/>
<dbReference type="PROSITE" id="PS00105">
    <property type="entry name" value="AA_TRANSFER_CLASS_1"/>
    <property type="match status" value="1"/>
</dbReference>
<dbReference type="eggNOG" id="COG1448">
    <property type="taxonomic scope" value="Bacteria"/>
</dbReference>
<dbReference type="GO" id="GO:0033585">
    <property type="term" value="P:L-phenylalanine biosynthetic process from chorismate via phenylpyruvate"/>
    <property type="evidence" value="ECO:0007669"/>
    <property type="project" value="TreeGrafter"/>
</dbReference>
<dbReference type="FunFam" id="3.40.640.10:FF:000015">
    <property type="entry name" value="Aspartate aminotransferase"/>
    <property type="match status" value="1"/>
</dbReference>
<dbReference type="CDD" id="cd00609">
    <property type="entry name" value="AAT_like"/>
    <property type="match status" value="1"/>
</dbReference>
<evidence type="ECO:0000256" key="1">
    <source>
        <dbReference type="ARBA" id="ARBA00001933"/>
    </source>
</evidence>
<dbReference type="InterPro" id="IPR015422">
    <property type="entry name" value="PyrdxlP-dep_Trfase_small"/>
</dbReference>
<keyword evidence="6" id="KW-0663">Pyridoxal phosphate</keyword>
<organism evidence="9 10">
    <name type="scientific">Rubrivivax gelatinosus (strain NBRC 100245 / IL144)</name>
    <dbReference type="NCBI Taxonomy" id="983917"/>
    <lineage>
        <taxon>Bacteria</taxon>
        <taxon>Pseudomonadati</taxon>
        <taxon>Pseudomonadota</taxon>
        <taxon>Betaproteobacteria</taxon>
        <taxon>Burkholderiales</taxon>
        <taxon>Sphaerotilaceae</taxon>
        <taxon>Rubrivivax</taxon>
    </lineage>
</organism>
<name>I0HPE2_RUBGI</name>
<dbReference type="SUPFAM" id="SSF53383">
    <property type="entry name" value="PLP-dependent transferases"/>
    <property type="match status" value="1"/>
</dbReference>
<dbReference type="AlphaFoldDB" id="I0HPE2"/>
<reference evidence="9 10" key="1">
    <citation type="journal article" date="2012" name="J. Bacteriol.">
        <title>Complete genome sequence of phototrophic betaproteobacterium Rubrivivax gelatinosus IL144.</title>
        <authorList>
            <person name="Nagashima S."/>
            <person name="Kamimura A."/>
            <person name="Shimizu T."/>
            <person name="Nakamura-isaki S."/>
            <person name="Aono E."/>
            <person name="Sakamoto K."/>
            <person name="Ichikawa N."/>
            <person name="Nakazawa H."/>
            <person name="Sekine M."/>
            <person name="Yamazaki S."/>
            <person name="Fujita N."/>
            <person name="Shimada K."/>
            <person name="Hanada S."/>
            <person name="Nagashima K.V.P."/>
        </authorList>
    </citation>
    <scope>NUCLEOTIDE SEQUENCE [LARGE SCALE GENOMIC DNA]</scope>
    <source>
        <strain evidence="10">NBRC 100245 / IL144</strain>
    </source>
</reference>
<dbReference type="Gene3D" id="3.90.1150.10">
    <property type="entry name" value="Aspartate Aminotransferase, domain 1"/>
    <property type="match status" value="1"/>
</dbReference>
<feature type="domain" description="Aminotransferase class I/classII large" evidence="8">
    <location>
        <begin position="32"/>
        <end position="396"/>
    </location>
</feature>
<dbReference type="Proteomes" id="UP000007883">
    <property type="component" value="Chromosome"/>
</dbReference>
<dbReference type="GO" id="GO:0030170">
    <property type="term" value="F:pyridoxal phosphate binding"/>
    <property type="evidence" value="ECO:0007669"/>
    <property type="project" value="InterPro"/>
</dbReference>
<evidence type="ECO:0000313" key="10">
    <source>
        <dbReference type="Proteomes" id="UP000007883"/>
    </source>
</evidence>
<dbReference type="InterPro" id="IPR015424">
    <property type="entry name" value="PyrdxlP-dep_Trfase"/>
</dbReference>
<dbReference type="InterPro" id="IPR004838">
    <property type="entry name" value="NHTrfase_class1_PyrdxlP-BS"/>
</dbReference>
<dbReference type="PRINTS" id="PR00799">
    <property type="entry name" value="TRANSAMINASE"/>
</dbReference>